<evidence type="ECO:0000256" key="5">
    <source>
        <dbReference type="ARBA" id="ARBA00023002"/>
    </source>
</evidence>
<proteinExistence type="inferred from homology"/>
<dbReference type="SUPFAM" id="SSF56176">
    <property type="entry name" value="FAD-binding/transporter-associated domain-like"/>
    <property type="match status" value="1"/>
</dbReference>
<sequence length="138" mass="15698">MVRIQGFEGMQYSCDDTPAEKQDYAYFNQQYATSTHQEDRNMYPDLIVQPKGDQDIINAVIWARENKVAIAVKSGGHQYSGASSTSGKNIQIDLSNTYKDLMVLNPRDPIDQDRALVYVGVSNQLKEFNAYLKHNQLF</sequence>
<dbReference type="GO" id="GO:0016491">
    <property type="term" value="F:oxidoreductase activity"/>
    <property type="evidence" value="ECO:0007669"/>
    <property type="project" value="UniProtKB-KW"/>
</dbReference>
<dbReference type="Gene3D" id="3.30.465.10">
    <property type="match status" value="1"/>
</dbReference>
<dbReference type="PANTHER" id="PTHR42973:SF39">
    <property type="entry name" value="FAD-BINDING PCMH-TYPE DOMAIN-CONTAINING PROTEIN"/>
    <property type="match status" value="1"/>
</dbReference>
<dbReference type="InterPro" id="IPR006094">
    <property type="entry name" value="Oxid_FAD_bind_N"/>
</dbReference>
<dbReference type="InterPro" id="IPR036318">
    <property type="entry name" value="FAD-bd_PCMH-like_sf"/>
</dbReference>
<comment type="similarity">
    <text evidence="2">Belongs to the oxygen-dependent FAD-linked oxidoreductase family.</text>
</comment>
<protein>
    <recommendedName>
        <fullName evidence="6">FAD linked oxidase N-terminal domain-containing protein</fullName>
    </recommendedName>
</protein>
<evidence type="ECO:0000256" key="2">
    <source>
        <dbReference type="ARBA" id="ARBA00005466"/>
    </source>
</evidence>
<keyword evidence="8" id="KW-1185">Reference proteome</keyword>
<evidence type="ECO:0000256" key="4">
    <source>
        <dbReference type="ARBA" id="ARBA00022827"/>
    </source>
</evidence>
<evidence type="ECO:0000313" key="8">
    <source>
        <dbReference type="Proteomes" id="UP000777438"/>
    </source>
</evidence>
<accession>A0A9P8VZN8</accession>
<dbReference type="InterPro" id="IPR006093">
    <property type="entry name" value="Oxy_OxRdtase_FAD_BS"/>
</dbReference>
<dbReference type="Proteomes" id="UP000777438">
    <property type="component" value="Unassembled WGS sequence"/>
</dbReference>
<name>A0A9P8VZN8_9HYPO</name>
<comment type="caution">
    <text evidence="7">The sequence shown here is derived from an EMBL/GenBank/DDBJ whole genome shotgun (WGS) entry which is preliminary data.</text>
</comment>
<evidence type="ECO:0000256" key="3">
    <source>
        <dbReference type="ARBA" id="ARBA00022630"/>
    </source>
</evidence>
<feature type="non-terminal residue" evidence="7">
    <location>
        <position position="138"/>
    </location>
</feature>
<evidence type="ECO:0000256" key="1">
    <source>
        <dbReference type="ARBA" id="ARBA00001974"/>
    </source>
</evidence>
<dbReference type="AlphaFoldDB" id="A0A9P8VZN8"/>
<gene>
    <name evidence="7" type="ORF">B0T10DRAFT_580257</name>
</gene>
<dbReference type="PANTHER" id="PTHR42973">
    <property type="entry name" value="BINDING OXIDOREDUCTASE, PUTATIVE (AFU_ORTHOLOGUE AFUA_1G17690)-RELATED"/>
    <property type="match status" value="1"/>
</dbReference>
<dbReference type="Pfam" id="PF01565">
    <property type="entry name" value="FAD_binding_4"/>
    <property type="match status" value="1"/>
</dbReference>
<evidence type="ECO:0000259" key="6">
    <source>
        <dbReference type="Pfam" id="PF01565"/>
    </source>
</evidence>
<keyword evidence="3" id="KW-0285">Flavoprotein</keyword>
<dbReference type="EMBL" id="JAGPYM010000023">
    <property type="protein sequence ID" value="KAH6883430.1"/>
    <property type="molecule type" value="Genomic_DNA"/>
</dbReference>
<keyword evidence="4" id="KW-0274">FAD</keyword>
<organism evidence="7 8">
    <name type="scientific">Thelonectria olida</name>
    <dbReference type="NCBI Taxonomy" id="1576542"/>
    <lineage>
        <taxon>Eukaryota</taxon>
        <taxon>Fungi</taxon>
        <taxon>Dikarya</taxon>
        <taxon>Ascomycota</taxon>
        <taxon>Pezizomycotina</taxon>
        <taxon>Sordariomycetes</taxon>
        <taxon>Hypocreomycetidae</taxon>
        <taxon>Hypocreales</taxon>
        <taxon>Nectriaceae</taxon>
        <taxon>Thelonectria</taxon>
    </lineage>
</organism>
<dbReference type="OrthoDB" id="415825at2759"/>
<evidence type="ECO:0000313" key="7">
    <source>
        <dbReference type="EMBL" id="KAH6883430.1"/>
    </source>
</evidence>
<keyword evidence="5" id="KW-0560">Oxidoreductase</keyword>
<comment type="cofactor">
    <cofactor evidence="1">
        <name>FAD</name>
        <dbReference type="ChEBI" id="CHEBI:57692"/>
    </cofactor>
</comment>
<dbReference type="PROSITE" id="PS00862">
    <property type="entry name" value="OX2_COVAL_FAD"/>
    <property type="match status" value="1"/>
</dbReference>
<dbReference type="GO" id="GO:0050660">
    <property type="term" value="F:flavin adenine dinucleotide binding"/>
    <property type="evidence" value="ECO:0007669"/>
    <property type="project" value="InterPro"/>
</dbReference>
<dbReference type="InterPro" id="IPR050416">
    <property type="entry name" value="FAD-linked_Oxidoreductase"/>
</dbReference>
<dbReference type="InterPro" id="IPR016169">
    <property type="entry name" value="FAD-bd_PCMH_sub2"/>
</dbReference>
<reference evidence="7 8" key="1">
    <citation type="journal article" date="2021" name="Nat. Commun.">
        <title>Genetic determinants of endophytism in the Arabidopsis root mycobiome.</title>
        <authorList>
            <person name="Mesny F."/>
            <person name="Miyauchi S."/>
            <person name="Thiergart T."/>
            <person name="Pickel B."/>
            <person name="Atanasova L."/>
            <person name="Karlsson M."/>
            <person name="Huettel B."/>
            <person name="Barry K.W."/>
            <person name="Haridas S."/>
            <person name="Chen C."/>
            <person name="Bauer D."/>
            <person name="Andreopoulos W."/>
            <person name="Pangilinan J."/>
            <person name="LaButti K."/>
            <person name="Riley R."/>
            <person name="Lipzen A."/>
            <person name="Clum A."/>
            <person name="Drula E."/>
            <person name="Henrissat B."/>
            <person name="Kohler A."/>
            <person name="Grigoriev I.V."/>
            <person name="Martin F.M."/>
            <person name="Hacquard S."/>
        </authorList>
    </citation>
    <scope>NUCLEOTIDE SEQUENCE [LARGE SCALE GENOMIC DNA]</scope>
    <source>
        <strain evidence="7 8">MPI-CAGE-CH-0241</strain>
    </source>
</reference>
<feature type="domain" description="FAD linked oxidase N-terminal" evidence="6">
    <location>
        <begin position="44"/>
        <end position="136"/>
    </location>
</feature>